<gene>
    <name evidence="11" type="ORF">WJX74_004422</name>
</gene>
<dbReference type="GO" id="GO:0005829">
    <property type="term" value="C:cytosol"/>
    <property type="evidence" value="ECO:0007669"/>
    <property type="project" value="UniProtKB-SubCell"/>
</dbReference>
<dbReference type="Gene3D" id="1.25.40.180">
    <property type="match status" value="1"/>
</dbReference>
<reference evidence="11 12" key="1">
    <citation type="journal article" date="2024" name="Nat. Commun.">
        <title>Phylogenomics reveals the evolutionary origins of lichenization in chlorophyte algae.</title>
        <authorList>
            <person name="Puginier C."/>
            <person name="Libourel C."/>
            <person name="Otte J."/>
            <person name="Skaloud P."/>
            <person name="Haon M."/>
            <person name="Grisel S."/>
            <person name="Petersen M."/>
            <person name="Berrin J.G."/>
            <person name="Delaux P.M."/>
            <person name="Dal Grande F."/>
            <person name="Keller J."/>
        </authorList>
    </citation>
    <scope>NUCLEOTIDE SEQUENCE [LARGE SCALE GENOMIC DNA]</scope>
    <source>
        <strain evidence="11 12">SAG 2145</strain>
    </source>
</reference>
<dbReference type="InterPro" id="IPR051956">
    <property type="entry name" value="eIF2B_epsilon"/>
</dbReference>
<dbReference type="Gene3D" id="3.90.550.10">
    <property type="entry name" value="Spore Coat Polysaccharide Biosynthesis Protein SpsA, Chain A"/>
    <property type="match status" value="1"/>
</dbReference>
<evidence type="ECO:0000259" key="10">
    <source>
        <dbReference type="PROSITE" id="PS51363"/>
    </source>
</evidence>
<dbReference type="InterPro" id="IPR005835">
    <property type="entry name" value="NTP_transferase_dom"/>
</dbReference>
<dbReference type="InterPro" id="IPR003307">
    <property type="entry name" value="W2_domain"/>
</dbReference>
<keyword evidence="4" id="KW-0396">Initiation factor</keyword>
<dbReference type="Gene3D" id="2.160.10.10">
    <property type="entry name" value="Hexapeptide repeat proteins"/>
    <property type="match status" value="1"/>
</dbReference>
<dbReference type="InterPro" id="IPR056764">
    <property type="entry name" value="LbH_EIF2B3/5"/>
</dbReference>
<evidence type="ECO:0000256" key="4">
    <source>
        <dbReference type="ARBA" id="ARBA00022540"/>
    </source>
</evidence>
<evidence type="ECO:0000256" key="5">
    <source>
        <dbReference type="ARBA" id="ARBA00022917"/>
    </source>
</evidence>
<evidence type="ECO:0000256" key="2">
    <source>
        <dbReference type="ARBA" id="ARBA00007878"/>
    </source>
</evidence>
<feature type="domain" description="W2" evidence="10">
    <location>
        <begin position="582"/>
        <end position="787"/>
    </location>
</feature>
<feature type="compositionally biased region" description="Acidic residues" evidence="9">
    <location>
        <begin position="469"/>
        <end position="484"/>
    </location>
</feature>
<feature type="region of interest" description="Disordered" evidence="9">
    <location>
        <begin position="779"/>
        <end position="798"/>
    </location>
</feature>
<keyword evidence="5" id="KW-0648">Protein biosynthesis</keyword>
<comment type="caution">
    <text evidence="11">The sequence shown here is derived from an EMBL/GenBank/DDBJ whole genome shotgun (WGS) entry which is preliminary data.</text>
</comment>
<dbReference type="SUPFAM" id="SSF51161">
    <property type="entry name" value="Trimeric LpxA-like enzymes"/>
    <property type="match status" value="1"/>
</dbReference>
<proteinExistence type="inferred from homology"/>
<dbReference type="EMBL" id="JALJOS010000003">
    <property type="protein sequence ID" value="KAK9841354.1"/>
    <property type="molecule type" value="Genomic_DNA"/>
</dbReference>
<dbReference type="Proteomes" id="UP001438707">
    <property type="component" value="Unassembled WGS sequence"/>
</dbReference>
<dbReference type="SMART" id="SM00515">
    <property type="entry name" value="eIF5C"/>
    <property type="match status" value="1"/>
</dbReference>
<dbReference type="Pfam" id="PF00483">
    <property type="entry name" value="NTP_transferase"/>
    <property type="match status" value="1"/>
</dbReference>
<dbReference type="InterPro" id="IPR035543">
    <property type="entry name" value="eIF-2B_epsilon_N"/>
</dbReference>
<protein>
    <recommendedName>
        <fullName evidence="6">Translation initiation factor eIF2B subunit epsilon</fullName>
    </recommendedName>
    <alternativeName>
        <fullName evidence="7">eIF2B GDP-GTP exchange factor subunit epsilon</fullName>
    </alternativeName>
</protein>
<evidence type="ECO:0000256" key="7">
    <source>
        <dbReference type="ARBA" id="ARBA00044345"/>
    </source>
</evidence>
<feature type="compositionally biased region" description="Polar residues" evidence="9">
    <location>
        <begin position="451"/>
        <end position="460"/>
    </location>
</feature>
<dbReference type="InterPro" id="IPR016024">
    <property type="entry name" value="ARM-type_fold"/>
</dbReference>
<dbReference type="GO" id="GO:0005851">
    <property type="term" value="C:eukaryotic translation initiation factor 2B complex"/>
    <property type="evidence" value="ECO:0007669"/>
    <property type="project" value="TreeGrafter"/>
</dbReference>
<evidence type="ECO:0000256" key="3">
    <source>
        <dbReference type="ARBA" id="ARBA00022490"/>
    </source>
</evidence>
<name>A0AAW1S601_9CHLO</name>
<dbReference type="SUPFAM" id="SSF53448">
    <property type="entry name" value="Nucleotide-diphospho-sugar transferases"/>
    <property type="match status" value="1"/>
</dbReference>
<dbReference type="CDD" id="cd11558">
    <property type="entry name" value="W2_eIF2B_epsilon"/>
    <property type="match status" value="1"/>
</dbReference>
<comment type="subcellular location">
    <subcellularLocation>
        <location evidence="1">Cytoplasm</location>
        <location evidence="1">Cytosol</location>
    </subcellularLocation>
</comment>
<keyword evidence="3" id="KW-0963">Cytoplasm</keyword>
<dbReference type="GO" id="GO:0005085">
    <property type="term" value="F:guanyl-nucleotide exchange factor activity"/>
    <property type="evidence" value="ECO:0007669"/>
    <property type="project" value="InterPro"/>
</dbReference>
<evidence type="ECO:0000256" key="9">
    <source>
        <dbReference type="SAM" id="MobiDB-lite"/>
    </source>
</evidence>
<dbReference type="InterPro" id="IPR011004">
    <property type="entry name" value="Trimer_LpxA-like_sf"/>
</dbReference>
<feature type="region of interest" description="Disordered" evidence="9">
    <location>
        <begin position="445"/>
        <end position="516"/>
    </location>
</feature>
<comment type="subunit">
    <text evidence="8">Component of the translation initiation factor 2B (eIF2B) complex which is a heterodecamer of two sets of five different subunits: alpha, beta, gamma, delta and epsilon. Subunits alpha, beta and delta comprise a regulatory subcomplex and subunits epsilon and gamma comprise a catalytic subcomplex. Within the complex, the hexameric regulatory complex resides at the center, with the two heterodimeric catalytic subcomplexes bound on opposite sides.</text>
</comment>
<dbReference type="CDD" id="cd04197">
    <property type="entry name" value="eIF-2B_epsilon_N"/>
    <property type="match status" value="1"/>
</dbReference>
<dbReference type="AlphaFoldDB" id="A0AAW1S601"/>
<evidence type="ECO:0000256" key="8">
    <source>
        <dbReference type="ARBA" id="ARBA00046432"/>
    </source>
</evidence>
<dbReference type="PROSITE" id="PS51363">
    <property type="entry name" value="W2"/>
    <property type="match status" value="1"/>
</dbReference>
<dbReference type="Pfam" id="PF25084">
    <property type="entry name" value="LbH_EIF2B"/>
    <property type="match status" value="1"/>
</dbReference>
<evidence type="ECO:0000313" key="12">
    <source>
        <dbReference type="Proteomes" id="UP001438707"/>
    </source>
</evidence>
<keyword evidence="12" id="KW-1185">Reference proteome</keyword>
<feature type="compositionally biased region" description="Acidic residues" evidence="9">
    <location>
        <begin position="782"/>
        <end position="798"/>
    </location>
</feature>
<dbReference type="PANTHER" id="PTHR45887:SF1">
    <property type="entry name" value="TRANSLATION INITIATION FACTOR EIF-2B SUBUNIT EPSILON"/>
    <property type="match status" value="1"/>
</dbReference>
<organism evidence="11 12">
    <name type="scientific">Apatococcus lobatus</name>
    <dbReference type="NCBI Taxonomy" id="904363"/>
    <lineage>
        <taxon>Eukaryota</taxon>
        <taxon>Viridiplantae</taxon>
        <taxon>Chlorophyta</taxon>
        <taxon>core chlorophytes</taxon>
        <taxon>Trebouxiophyceae</taxon>
        <taxon>Chlorellales</taxon>
        <taxon>Chlorellaceae</taxon>
        <taxon>Apatococcus</taxon>
    </lineage>
</organism>
<dbReference type="SUPFAM" id="SSF48371">
    <property type="entry name" value="ARM repeat"/>
    <property type="match status" value="1"/>
</dbReference>
<sequence>MPAKRDVETREVLAAVVLADSFTHSFRPVTLERPKVLIPLVNTPLIDYTLEWLASNNVEEVYVVACAHAEQIQKYLNASSWTKQRGFKVHIVVSTNCRSAGEALRLIDQKDVIKSNFILVSGDVVANLNIQPALQQHRTRRESDPNSIMTLLMKPAAHADHARRLGDHALMVAVDPISQRLLSYVQHGPASRHNSHGVKIDADLFGERDAIQMRTDLLDTHICICAPEVLVLFSDNFDFQNIRRDFVSGVLSEEELGNKLHVYIIQHDYAARVHNPRSYDAVSRDVLQRWLFPLCPDTGLLPSPTITASSQLPYARQHIYRDVNASIARSARIGHDTVIGPFCSIGEESEITACVLGKNCRIGKNVTMKHSYLLDDVRVEDGAILTSALVCSQAHIKADAQLLPGAVISYKVVVGAGHKVAQHLRISLCQQAETTSSLSDDELEYAAAGSTARSQTSQPSRAKAPADMGTEDDGFSGSSDDDGTQYEPANGSTLEKPQPEVLAAARAVSARDERRTEGNMFDAEVVGNDGAGFLWMPRGSDEREVGRVSLAELRAEAQDDASSSGGSAISAADVAELTDSVMQEEPSWEVQFKQEVQETFLRGVQQQLEHHLAHMELNNLKIAEDKSFADIARYIFTTILSLALPARANTKAEYRSMYPASLPNVSNADGREELAKRVHKNLSRHKGLLGNFLRDLEDQVEVINTFEDFAGPDPSIEFADDAGHHFAQASVFAKVLQSLYDLDVVAEEAILQWADEKGTDAADQAFVKKAQPFITWLKEAEAESSDDESDDDSASDAS</sequence>
<dbReference type="GO" id="GO:0031369">
    <property type="term" value="F:translation initiation factor binding"/>
    <property type="evidence" value="ECO:0007669"/>
    <property type="project" value="InterPro"/>
</dbReference>
<evidence type="ECO:0000313" key="11">
    <source>
        <dbReference type="EMBL" id="KAK9841354.1"/>
    </source>
</evidence>
<evidence type="ECO:0000256" key="6">
    <source>
        <dbReference type="ARBA" id="ARBA00044144"/>
    </source>
</evidence>
<evidence type="ECO:0000256" key="1">
    <source>
        <dbReference type="ARBA" id="ARBA00004514"/>
    </source>
</evidence>
<dbReference type="Pfam" id="PF02020">
    <property type="entry name" value="W2"/>
    <property type="match status" value="1"/>
</dbReference>
<comment type="similarity">
    <text evidence="2">Belongs to the eIF-2B gamma/epsilon subunits family.</text>
</comment>
<dbReference type="InterPro" id="IPR044123">
    <property type="entry name" value="W2_eIF2B_epsilon"/>
</dbReference>
<dbReference type="FunFam" id="3.90.550.10:FF:000106">
    <property type="entry name" value="Translation initiation factor eIF-2B subunit epsilon"/>
    <property type="match status" value="1"/>
</dbReference>
<dbReference type="InterPro" id="IPR029044">
    <property type="entry name" value="Nucleotide-diphossugar_trans"/>
</dbReference>
<accession>A0AAW1S601</accession>
<dbReference type="GO" id="GO:0003743">
    <property type="term" value="F:translation initiation factor activity"/>
    <property type="evidence" value="ECO:0007669"/>
    <property type="project" value="UniProtKB-KW"/>
</dbReference>
<dbReference type="PANTHER" id="PTHR45887">
    <property type="entry name" value="TRANSLATION INITIATION FACTOR EIF-2B SUBUNIT EPSILON"/>
    <property type="match status" value="1"/>
</dbReference>